<gene>
    <name evidence="1" type="ORF">H0H26_04015</name>
</gene>
<dbReference type="RefSeq" id="WP_071957902.1">
    <property type="nucleotide sequence ID" value="NZ_CP059075.1"/>
</dbReference>
<dbReference type="Proteomes" id="UP000596329">
    <property type="component" value="Chromosome"/>
</dbReference>
<evidence type="ECO:0000313" key="1">
    <source>
        <dbReference type="EMBL" id="QRE04767.1"/>
    </source>
</evidence>
<sequence>MKKTKLNYINILLVAILGLLLILNVAVRFVNKEQNKIVWDAKIYSSNENTSSETSNMIKIVDAVLYNNFNQSTKTLDNESLKETSGITSTNNRNQILFDTWQEELLPDSINIKYFSVDERKFYLLSTKLPYEKIKNLTQKNNVKPTLIFEILPKGKTILKISTAENENQKPKIIETLTAKETVGNLEMLVYNKSFGEKYNDYDNIQSITDFSDLLKNQYKWVFKAETESNDQLKEVSAYSFSEESINFLEKTKDFLPIPRRFYIKWGNQQEYGVQYYFNPIEILNAFRTLQNIETPEPIIINFKLFEEKNPQCKISKGEKSIILNDLLPEEKPIKYAR</sequence>
<dbReference type="EMBL" id="CP059075">
    <property type="protein sequence ID" value="QRE04767.1"/>
    <property type="molecule type" value="Genomic_DNA"/>
</dbReference>
<accession>A0A7U2NHW0</accession>
<organism evidence="1 2">
    <name type="scientific">Flavobacterium psychrophilum</name>
    <dbReference type="NCBI Taxonomy" id="96345"/>
    <lineage>
        <taxon>Bacteria</taxon>
        <taxon>Pseudomonadati</taxon>
        <taxon>Bacteroidota</taxon>
        <taxon>Flavobacteriia</taxon>
        <taxon>Flavobacteriales</taxon>
        <taxon>Flavobacteriaceae</taxon>
        <taxon>Flavobacterium</taxon>
    </lineage>
</organism>
<proteinExistence type="predicted"/>
<dbReference type="AlphaFoldDB" id="A0A7U2NHW0"/>
<evidence type="ECO:0000313" key="2">
    <source>
        <dbReference type="Proteomes" id="UP000596329"/>
    </source>
</evidence>
<reference evidence="1 2" key="1">
    <citation type="submission" date="2020-07" db="EMBL/GenBank/DDBJ databases">
        <title>Genomic characterization of Flavobacterium psychrophilum strains.</title>
        <authorList>
            <person name="Castillo D."/>
            <person name="Jorgensen J."/>
            <person name="Middelboe M."/>
        </authorList>
    </citation>
    <scope>NUCLEOTIDE SEQUENCE [LARGE SCALE GENOMIC DNA]</scope>
    <source>
        <strain evidence="1 2">FPS-R7</strain>
    </source>
</reference>
<protein>
    <submittedName>
        <fullName evidence="1">Uncharacterized protein</fullName>
    </submittedName>
</protein>
<name>A0A7U2NHW0_FLAPS</name>